<dbReference type="EMBL" id="JAHDYR010000053">
    <property type="protein sequence ID" value="KAG9391625.1"/>
    <property type="molecule type" value="Genomic_DNA"/>
</dbReference>
<gene>
    <name evidence="2" type="ORF">J8273_6390</name>
</gene>
<proteinExistence type="predicted"/>
<keyword evidence="3" id="KW-1185">Reference proteome</keyword>
<protein>
    <submittedName>
        <fullName evidence="2">Uncharacterized protein</fullName>
    </submittedName>
</protein>
<feature type="region of interest" description="Disordered" evidence="1">
    <location>
        <begin position="165"/>
        <end position="256"/>
    </location>
</feature>
<evidence type="ECO:0000313" key="2">
    <source>
        <dbReference type="EMBL" id="KAG9391625.1"/>
    </source>
</evidence>
<name>A0A8J6ASZ8_9EUKA</name>
<feature type="compositionally biased region" description="Polar residues" evidence="1">
    <location>
        <begin position="192"/>
        <end position="202"/>
    </location>
</feature>
<evidence type="ECO:0000313" key="3">
    <source>
        <dbReference type="Proteomes" id="UP000717585"/>
    </source>
</evidence>
<comment type="caution">
    <text evidence="2">The sequence shown here is derived from an EMBL/GenBank/DDBJ whole genome shotgun (WGS) entry which is preliminary data.</text>
</comment>
<accession>A0A8J6ASZ8</accession>
<sequence length="422" mass="46402">MEENPVLKPVNSGSTCPHFVQLAYSMYAIDRDAYLSKVRTAFAQKGHKCSVEGCPKSFDLWLGINVDNIKLYCGGRTNDHANEHYLLTARQVATTGKFSESLYIGLDLGVIWCTSCGKPVERIHLAADGDAAALQLHSDLRAMIPTPAGRDRLVQRALSGEYKVAVPGTVGSGDEDDPTRTAGAESEPHTPSVRSRTNTLTSPEALETPRSKRQREKKERELAREKAKLEREKATRKKKAESKGLPFIEDEPPQDWNDSTNVISSVDFNTMLSRLTTGLGIPILMHTRRKTVKPVEVMLGANGDVKDPGSMVIFCGPEKEVKKARKKGDYSGSAKLTSMTVANIDRIYSGAITPSLEALKADPAKWPKGYVFDPGLVFSVFDGTNGALLDLECLPDGPPRGHWVGFMMTLKQREQQLREEGE</sequence>
<feature type="compositionally biased region" description="Basic and acidic residues" evidence="1">
    <location>
        <begin position="216"/>
        <end position="233"/>
    </location>
</feature>
<organism evidence="2 3">
    <name type="scientific">Carpediemonas membranifera</name>
    <dbReference type="NCBI Taxonomy" id="201153"/>
    <lineage>
        <taxon>Eukaryota</taxon>
        <taxon>Metamonada</taxon>
        <taxon>Carpediemonas-like organisms</taxon>
        <taxon>Carpediemonas</taxon>
    </lineage>
</organism>
<reference evidence="2" key="1">
    <citation type="submission" date="2021-05" db="EMBL/GenBank/DDBJ databases">
        <title>A free-living protist that lacks canonical eukaryotic 1 DNA replication and segregation systems.</title>
        <authorList>
            <person name="Salas-Leiva D.E."/>
            <person name="Tromer E.C."/>
            <person name="Curtis B.A."/>
            <person name="Jerlstrom-Hultqvist J."/>
            <person name="Kolisko M."/>
            <person name="Yi Z."/>
            <person name="Salas-Leiva J.S."/>
            <person name="Gallot-Lavallee L."/>
            <person name="Kops G.J.P.L."/>
            <person name="Archibald J.M."/>
            <person name="Simpson A.G.B."/>
            <person name="Roger A.J."/>
        </authorList>
    </citation>
    <scope>NUCLEOTIDE SEQUENCE</scope>
    <source>
        <strain evidence="2">BICM</strain>
    </source>
</reference>
<dbReference type="AlphaFoldDB" id="A0A8J6ASZ8"/>
<evidence type="ECO:0000256" key="1">
    <source>
        <dbReference type="SAM" id="MobiDB-lite"/>
    </source>
</evidence>
<dbReference type="Proteomes" id="UP000717585">
    <property type="component" value="Unassembled WGS sequence"/>
</dbReference>